<dbReference type="PANTHER" id="PTHR48081">
    <property type="entry name" value="AB HYDROLASE SUPERFAMILY PROTEIN C4A8.06C"/>
    <property type="match status" value="1"/>
</dbReference>
<dbReference type="Gene3D" id="3.40.50.1820">
    <property type="entry name" value="alpha/beta hydrolase"/>
    <property type="match status" value="1"/>
</dbReference>
<accession>A0A4Q7S472</accession>
<dbReference type="SUPFAM" id="SSF53474">
    <property type="entry name" value="alpha/beta-Hydrolases"/>
    <property type="match status" value="1"/>
</dbReference>
<dbReference type="PANTHER" id="PTHR48081:SF33">
    <property type="entry name" value="KYNURENINE FORMAMIDASE"/>
    <property type="match status" value="1"/>
</dbReference>
<evidence type="ECO:0000313" key="3">
    <source>
        <dbReference type="EMBL" id="RZT41261.1"/>
    </source>
</evidence>
<feature type="domain" description="Alpha/beta hydrolase fold-3" evidence="2">
    <location>
        <begin position="94"/>
        <end position="249"/>
    </location>
</feature>
<dbReference type="InterPro" id="IPR050300">
    <property type="entry name" value="GDXG_lipolytic_enzyme"/>
</dbReference>
<keyword evidence="1" id="KW-0378">Hydrolase</keyword>
<comment type="caution">
    <text evidence="3">The sequence shown here is derived from an EMBL/GenBank/DDBJ whole genome shotgun (WGS) entry which is preliminary data.</text>
</comment>
<dbReference type="RefSeq" id="WP_130389317.1">
    <property type="nucleotide sequence ID" value="NZ_SGXM01000001.1"/>
</dbReference>
<dbReference type="InterPro" id="IPR029058">
    <property type="entry name" value="AB_hydrolase_fold"/>
</dbReference>
<dbReference type="GO" id="GO:0016787">
    <property type="term" value="F:hydrolase activity"/>
    <property type="evidence" value="ECO:0007669"/>
    <property type="project" value="UniProtKB-KW"/>
</dbReference>
<proteinExistence type="predicted"/>
<gene>
    <name evidence="3" type="ORF">EV147_0248</name>
</gene>
<dbReference type="InterPro" id="IPR013094">
    <property type="entry name" value="AB_hydrolase_3"/>
</dbReference>
<dbReference type="EMBL" id="SGXM01000001">
    <property type="protein sequence ID" value="RZT41261.1"/>
    <property type="molecule type" value="Genomic_DNA"/>
</dbReference>
<dbReference type="OrthoDB" id="9771666at2"/>
<evidence type="ECO:0000259" key="2">
    <source>
        <dbReference type="Pfam" id="PF07859"/>
    </source>
</evidence>
<dbReference type="Proteomes" id="UP000291078">
    <property type="component" value="Unassembled WGS sequence"/>
</dbReference>
<evidence type="ECO:0000256" key="1">
    <source>
        <dbReference type="ARBA" id="ARBA00022801"/>
    </source>
</evidence>
<sequence>MSAEPTLDLSAAASLASLAALPSQEPAFYAQAYDNRANVPDNAVHMARWAADSALVRAGAVTYFENLAYGEAASETLDYFPASSIDDDTPPPLLVFVHGGYFRALDKRDHSFVASVPTRRGVSVAVINYALCPAVSVETIVRQVLQSVAWLYRESERLGHDRRRIFVAGHSVGGHLVAMLLAAQWPKLDPDLPADVIKGGLSISGLYDLEPLRRTGFLQSDLQLTEADVARLSPAYMPPATRAPLITAVGELESSEYHRHNALIRAAWPDNVREDIALPGRHHFNVMDDLMRDDSALSRALLGMIAGV</sequence>
<organism evidence="3 4">
    <name type="scientific">Cupriavidus agavae</name>
    <dbReference type="NCBI Taxonomy" id="1001822"/>
    <lineage>
        <taxon>Bacteria</taxon>
        <taxon>Pseudomonadati</taxon>
        <taxon>Pseudomonadota</taxon>
        <taxon>Betaproteobacteria</taxon>
        <taxon>Burkholderiales</taxon>
        <taxon>Burkholderiaceae</taxon>
        <taxon>Cupriavidus</taxon>
    </lineage>
</organism>
<reference evidence="3 4" key="1">
    <citation type="journal article" date="2015" name="Stand. Genomic Sci.">
        <title>Genomic Encyclopedia of Bacterial and Archaeal Type Strains, Phase III: the genomes of soil and plant-associated and newly described type strains.</title>
        <authorList>
            <person name="Whitman W.B."/>
            <person name="Woyke T."/>
            <person name="Klenk H.P."/>
            <person name="Zhou Y."/>
            <person name="Lilburn T.G."/>
            <person name="Beck B.J."/>
            <person name="De Vos P."/>
            <person name="Vandamme P."/>
            <person name="Eisen J.A."/>
            <person name="Garrity G."/>
            <person name="Hugenholtz P."/>
            <person name="Kyrpides N.C."/>
        </authorList>
    </citation>
    <scope>NUCLEOTIDE SEQUENCE [LARGE SCALE GENOMIC DNA]</scope>
    <source>
        <strain evidence="3 4">ASC-9842</strain>
    </source>
</reference>
<dbReference type="Pfam" id="PF07859">
    <property type="entry name" value="Abhydrolase_3"/>
    <property type="match status" value="1"/>
</dbReference>
<name>A0A4Q7S472_9BURK</name>
<dbReference type="AlphaFoldDB" id="A0A4Q7S472"/>
<keyword evidence="4" id="KW-1185">Reference proteome</keyword>
<evidence type="ECO:0000313" key="4">
    <source>
        <dbReference type="Proteomes" id="UP000291078"/>
    </source>
</evidence>
<protein>
    <submittedName>
        <fullName evidence="3">Arylformamidase</fullName>
    </submittedName>
</protein>